<feature type="region of interest" description="Disordered" evidence="1">
    <location>
        <begin position="627"/>
        <end position="650"/>
    </location>
</feature>
<dbReference type="GeneID" id="94194336"/>
<dbReference type="Gene3D" id="2.60.200.20">
    <property type="match status" value="1"/>
</dbReference>
<protein>
    <submittedName>
        <fullName evidence="2">Forkhead-associated protein, putative</fullName>
    </submittedName>
</protein>
<evidence type="ECO:0000313" key="2">
    <source>
        <dbReference type="EMBL" id="GIX62855.1"/>
    </source>
</evidence>
<comment type="caution">
    <text evidence="2">The sequence shown here is derived from an EMBL/GenBank/DDBJ whole genome shotgun (WGS) entry which is preliminary data.</text>
</comment>
<feature type="compositionally biased region" description="Low complexity" evidence="1">
    <location>
        <begin position="118"/>
        <end position="129"/>
    </location>
</feature>
<gene>
    <name evidence="2" type="ORF">BcabD6B2_22900</name>
</gene>
<evidence type="ECO:0000256" key="1">
    <source>
        <dbReference type="SAM" id="MobiDB-lite"/>
    </source>
</evidence>
<reference evidence="2 3" key="1">
    <citation type="submission" date="2021-06" db="EMBL/GenBank/DDBJ databases">
        <title>Genome sequence of Babesia caballi.</title>
        <authorList>
            <person name="Yamagishi J."/>
            <person name="Kidaka T."/>
            <person name="Ochi A."/>
        </authorList>
    </citation>
    <scope>NUCLEOTIDE SEQUENCE [LARGE SCALE GENOMIC DNA]</scope>
    <source>
        <strain evidence="2">USDA-D6B2</strain>
    </source>
</reference>
<dbReference type="RefSeq" id="XP_067714924.1">
    <property type="nucleotide sequence ID" value="XM_067858823.1"/>
</dbReference>
<dbReference type="CDD" id="cd00060">
    <property type="entry name" value="FHA"/>
    <property type="match status" value="1"/>
</dbReference>
<evidence type="ECO:0000313" key="3">
    <source>
        <dbReference type="Proteomes" id="UP001497744"/>
    </source>
</evidence>
<dbReference type="Proteomes" id="UP001497744">
    <property type="component" value="Unassembled WGS sequence"/>
</dbReference>
<feature type="region of interest" description="Disordered" evidence="1">
    <location>
        <begin position="551"/>
        <end position="585"/>
    </location>
</feature>
<dbReference type="EMBL" id="BPLF01000002">
    <property type="protein sequence ID" value="GIX62855.1"/>
    <property type="molecule type" value="Genomic_DNA"/>
</dbReference>
<dbReference type="InterPro" id="IPR008984">
    <property type="entry name" value="SMAD_FHA_dom_sf"/>
</dbReference>
<organism evidence="2 3">
    <name type="scientific">Babesia caballi</name>
    <dbReference type="NCBI Taxonomy" id="5871"/>
    <lineage>
        <taxon>Eukaryota</taxon>
        <taxon>Sar</taxon>
        <taxon>Alveolata</taxon>
        <taxon>Apicomplexa</taxon>
        <taxon>Aconoidasida</taxon>
        <taxon>Piroplasmida</taxon>
        <taxon>Babesiidae</taxon>
        <taxon>Babesia</taxon>
    </lineage>
</organism>
<proteinExistence type="predicted"/>
<name>A0AAV4LSU8_BABCB</name>
<keyword evidence="3" id="KW-1185">Reference proteome</keyword>
<accession>A0AAV4LSU8</accession>
<feature type="compositionally biased region" description="Polar residues" evidence="1">
    <location>
        <begin position="551"/>
        <end position="560"/>
    </location>
</feature>
<feature type="region of interest" description="Disordered" evidence="1">
    <location>
        <begin position="114"/>
        <end position="195"/>
    </location>
</feature>
<dbReference type="SUPFAM" id="SSF49879">
    <property type="entry name" value="SMAD/FHA domain"/>
    <property type="match status" value="1"/>
</dbReference>
<feature type="region of interest" description="Disordered" evidence="1">
    <location>
        <begin position="1"/>
        <end position="51"/>
    </location>
</feature>
<dbReference type="AlphaFoldDB" id="A0AAV4LSU8"/>
<feature type="compositionally biased region" description="Basic and acidic residues" evidence="1">
    <location>
        <begin position="27"/>
        <end position="38"/>
    </location>
</feature>
<sequence length="814" mass="87995">MQDSASIADPESEVMGSDANELPPLRQLEERTRPDVHRLGSAHPLGDDDVSDVRKHRFDFRTPRRRHYQYKLQRVSSSTLDSLNLATVRPYRSLSRQSSVSQGVGILNVSPASRLSVSTTDGAATTDSTRQVSHRDFTQGSSDSPPGAAQGCLDGSSTSTGGYGDEASPFVRRDRDAPLPGANLSIDEATSRRASIDPIPQGCDLHNLMHGPGLSLRNLSSLSSLLSEDRQTSISTTINAGEPAYVESDCEGCCVSGEFDGDGPPAGSGDEMPHHVPSELPTATLDISDVVDAANELTANNGGYTYSPDPQLGVLRLFFQQDAGAARPAEPTLVPRRVVVNKSPFVLGHDASCDLVFEREKYRHVYGRHCKVVFTACDTGEPGLRSMGISAYQAEVIKTNPDAIVCVNSVSVRLRAPLRNGDVLALGPKKVSVSFTVAFRTREACVALLDQLNSLMLTPSSALRLQRQPHTPSHCESAGASPSRAVARGSRDLDLEFHVNVAVFELYYGESTLDGAFSQDWVATPCTENSLSQLSPGSFGALVQDHTESYLTTSRATTQAPPADGHRAAQLHEAEADSDVGDSRSPYCSLRVSAESCSVSQTPTRSTHYEDDASLAGNLLLSAYTTSLRDAPPAPPSAKPGTLGARRPDDVSAKISAAKVAKLRSLNRASVPIVLDTSRSLSSEEDNRCLTVAKLRFLGVLSATYQTTLEELLPAIDALLQGYQDPSPGSRVSALADYELLIKRHGQPLSAQEAQYNWVFQLDFFDRDDPPFRRAVYAAQRRGESDREQLRRVVACTIDQLNRSRVLYIQSRVL</sequence>
<feature type="compositionally biased region" description="Basic and acidic residues" evidence="1">
    <location>
        <begin position="564"/>
        <end position="575"/>
    </location>
</feature>